<dbReference type="EMBL" id="GL385396">
    <property type="protein sequence ID" value="EJT77949.1"/>
    <property type="molecule type" value="Genomic_DNA"/>
</dbReference>
<protein>
    <submittedName>
        <fullName evidence="3 4">Uncharacterized protein</fullName>
    </submittedName>
</protein>
<keyword evidence="5" id="KW-1185">Reference proteome</keyword>
<evidence type="ECO:0000313" key="4">
    <source>
        <dbReference type="EnsemblFungi" id="EJT77949"/>
    </source>
</evidence>
<feature type="transmembrane region" description="Helical" evidence="2">
    <location>
        <begin position="41"/>
        <end position="60"/>
    </location>
</feature>
<feature type="compositionally biased region" description="Low complexity" evidence="1">
    <location>
        <begin position="211"/>
        <end position="244"/>
    </location>
</feature>
<feature type="transmembrane region" description="Helical" evidence="2">
    <location>
        <begin position="123"/>
        <end position="150"/>
    </location>
</feature>
<reference evidence="4" key="5">
    <citation type="submission" date="2018-04" db="UniProtKB">
        <authorList>
            <consortium name="EnsemblFungi"/>
        </authorList>
    </citation>
    <scope>IDENTIFICATION</scope>
    <source>
        <strain evidence="4">R3-111a-1</strain>
    </source>
</reference>
<evidence type="ECO:0000256" key="2">
    <source>
        <dbReference type="SAM" id="Phobius"/>
    </source>
</evidence>
<dbReference type="VEuPathDB" id="FungiDB:GGTG_03052"/>
<feature type="compositionally biased region" description="Polar residues" evidence="1">
    <location>
        <begin position="182"/>
        <end position="210"/>
    </location>
</feature>
<feature type="region of interest" description="Disordered" evidence="1">
    <location>
        <begin position="179"/>
        <end position="287"/>
    </location>
</feature>
<feature type="compositionally biased region" description="Polar residues" evidence="1">
    <location>
        <begin position="245"/>
        <end position="267"/>
    </location>
</feature>
<evidence type="ECO:0000313" key="3">
    <source>
        <dbReference type="EMBL" id="EJT77949.1"/>
    </source>
</evidence>
<feature type="transmembrane region" description="Helical" evidence="2">
    <location>
        <begin position="12"/>
        <end position="35"/>
    </location>
</feature>
<feature type="compositionally biased region" description="Low complexity" evidence="1">
    <location>
        <begin position="268"/>
        <end position="280"/>
    </location>
</feature>
<reference evidence="3" key="3">
    <citation type="submission" date="2010-09" db="EMBL/GenBank/DDBJ databases">
        <title>Annotation of Gaeumannomyces graminis var. tritici R3-111a-1.</title>
        <authorList>
            <consortium name="The Broad Institute Genome Sequencing Platform"/>
            <person name="Ma L.-J."/>
            <person name="Dead R."/>
            <person name="Young S.K."/>
            <person name="Zeng Q."/>
            <person name="Gargeya S."/>
            <person name="Fitzgerald M."/>
            <person name="Haas B."/>
            <person name="Abouelleil A."/>
            <person name="Alvarado L."/>
            <person name="Arachchi H.M."/>
            <person name="Berlin A."/>
            <person name="Brown A."/>
            <person name="Chapman S.B."/>
            <person name="Chen Z."/>
            <person name="Dunbar C."/>
            <person name="Freedman E."/>
            <person name="Gearin G."/>
            <person name="Gellesch M."/>
            <person name="Goldberg J."/>
            <person name="Griggs A."/>
            <person name="Gujja S."/>
            <person name="Heiman D."/>
            <person name="Howarth C."/>
            <person name="Larson L."/>
            <person name="Lui A."/>
            <person name="MacDonald P.J.P."/>
            <person name="Mehta T."/>
            <person name="Montmayeur A."/>
            <person name="Murphy C."/>
            <person name="Neiman D."/>
            <person name="Pearson M."/>
            <person name="Priest M."/>
            <person name="Roberts A."/>
            <person name="Saif S."/>
            <person name="Shea T."/>
            <person name="Shenoy N."/>
            <person name="Sisk P."/>
            <person name="Stolte C."/>
            <person name="Sykes S."/>
            <person name="Yandava C."/>
            <person name="Wortman J."/>
            <person name="Nusbaum C."/>
            <person name="Birren B."/>
        </authorList>
    </citation>
    <scope>NUCLEOTIDE SEQUENCE</scope>
    <source>
        <strain evidence="3">R3-111a-1</strain>
    </source>
</reference>
<dbReference type="eggNOG" id="ENOG502R9RM">
    <property type="taxonomic scope" value="Eukaryota"/>
</dbReference>
<reference evidence="5" key="1">
    <citation type="submission" date="2010-07" db="EMBL/GenBank/DDBJ databases">
        <title>The genome sequence of Gaeumannomyces graminis var. tritici strain R3-111a-1.</title>
        <authorList>
            <consortium name="The Broad Institute Genome Sequencing Platform"/>
            <person name="Ma L.-J."/>
            <person name="Dead R."/>
            <person name="Young S."/>
            <person name="Zeng Q."/>
            <person name="Koehrsen M."/>
            <person name="Alvarado L."/>
            <person name="Berlin A."/>
            <person name="Chapman S.B."/>
            <person name="Chen Z."/>
            <person name="Freedman E."/>
            <person name="Gellesch M."/>
            <person name="Goldberg J."/>
            <person name="Griggs A."/>
            <person name="Gujja S."/>
            <person name="Heilman E.R."/>
            <person name="Heiman D."/>
            <person name="Hepburn T."/>
            <person name="Howarth C."/>
            <person name="Jen D."/>
            <person name="Larson L."/>
            <person name="Mehta T."/>
            <person name="Neiman D."/>
            <person name="Pearson M."/>
            <person name="Roberts A."/>
            <person name="Saif S."/>
            <person name="Shea T."/>
            <person name="Shenoy N."/>
            <person name="Sisk P."/>
            <person name="Stolte C."/>
            <person name="Sykes S."/>
            <person name="Walk T."/>
            <person name="White J."/>
            <person name="Yandava C."/>
            <person name="Haas B."/>
            <person name="Nusbaum C."/>
            <person name="Birren B."/>
        </authorList>
    </citation>
    <scope>NUCLEOTIDE SEQUENCE [LARGE SCALE GENOMIC DNA]</scope>
    <source>
        <strain evidence="5">R3-111a-1</strain>
    </source>
</reference>
<reference evidence="4" key="4">
    <citation type="journal article" date="2015" name="G3 (Bethesda)">
        <title>Genome sequences of three phytopathogenic species of the Magnaporthaceae family of fungi.</title>
        <authorList>
            <person name="Okagaki L.H."/>
            <person name="Nunes C.C."/>
            <person name="Sailsbery J."/>
            <person name="Clay B."/>
            <person name="Brown D."/>
            <person name="John T."/>
            <person name="Oh Y."/>
            <person name="Young N."/>
            <person name="Fitzgerald M."/>
            <person name="Haas B.J."/>
            <person name="Zeng Q."/>
            <person name="Young S."/>
            <person name="Adiconis X."/>
            <person name="Fan L."/>
            <person name="Levin J.Z."/>
            <person name="Mitchell T.K."/>
            <person name="Okubara P.A."/>
            <person name="Farman M.L."/>
            <person name="Kohn L.M."/>
            <person name="Birren B."/>
            <person name="Ma L.-J."/>
            <person name="Dean R.A."/>
        </authorList>
    </citation>
    <scope>NUCLEOTIDE SEQUENCE</scope>
    <source>
        <strain evidence="4">R3-111a-1</strain>
    </source>
</reference>
<gene>
    <name evidence="4" type="primary">20343510</name>
    <name evidence="3" type="ORF">GGTG_03052</name>
</gene>
<dbReference type="HOGENOM" id="CLU_688956_0_0_1"/>
<name>J3NP46_GAET3</name>
<dbReference type="EnsemblFungi" id="EJT77949">
    <property type="protein sequence ID" value="EJT77949"/>
    <property type="gene ID" value="GGTG_03052"/>
</dbReference>
<keyword evidence="2" id="KW-0812">Transmembrane</keyword>
<keyword evidence="2" id="KW-0472">Membrane</keyword>
<dbReference type="GeneID" id="20343510"/>
<evidence type="ECO:0000256" key="1">
    <source>
        <dbReference type="SAM" id="MobiDB-lite"/>
    </source>
</evidence>
<sequence>MSAGRCTTIPRAFSYILPIQSLVTGAVVYGIIYIFTFRSLVFILGVVATGLQFFLGIYCCLLGAKSGIYHRFIIPTWLVALAGIWIAPLYYLTAELDSELKLKEALGSLTYANRFPNESDARIIWRAVGVAGSAVNCFIDLILLAIFIVIGLRSPPHHGFNPNPATAPNTAHVHAQPFAPAGSSTFYQSPPSTTAFGHAPSTSGPSQGYHSQPSPLSSAEPSPSAVNTYHQQLQHLQQQQFAQQPDTSSSPALSSTDGKHSTIISTVPQPHQHAQHQQQPYSAGGYDPQNRIEILRRLVSLQAADGHWDWSQDLHEVLRICGRDVTDASPVGMTSIANALTVDICQYVWTAQREGREHTALTAAEMITLQGMNWDLGWAQRCTDMAAVWLLASRRVSGGA</sequence>
<dbReference type="AlphaFoldDB" id="J3NP46"/>
<accession>J3NP46</accession>
<keyword evidence="2" id="KW-1133">Transmembrane helix</keyword>
<evidence type="ECO:0000313" key="5">
    <source>
        <dbReference type="Proteomes" id="UP000006039"/>
    </source>
</evidence>
<reference evidence="3" key="2">
    <citation type="submission" date="2010-07" db="EMBL/GenBank/DDBJ databases">
        <authorList>
            <consortium name="The Broad Institute Genome Sequencing Platform"/>
            <consortium name="Broad Institute Genome Sequencing Center for Infectious Disease"/>
            <person name="Ma L.-J."/>
            <person name="Dead R."/>
            <person name="Young S."/>
            <person name="Zeng Q."/>
            <person name="Koehrsen M."/>
            <person name="Alvarado L."/>
            <person name="Berlin A."/>
            <person name="Chapman S.B."/>
            <person name="Chen Z."/>
            <person name="Freedman E."/>
            <person name="Gellesch M."/>
            <person name="Goldberg J."/>
            <person name="Griggs A."/>
            <person name="Gujja S."/>
            <person name="Heilman E.R."/>
            <person name="Heiman D."/>
            <person name="Hepburn T."/>
            <person name="Howarth C."/>
            <person name="Jen D."/>
            <person name="Larson L."/>
            <person name="Mehta T."/>
            <person name="Neiman D."/>
            <person name="Pearson M."/>
            <person name="Roberts A."/>
            <person name="Saif S."/>
            <person name="Shea T."/>
            <person name="Shenoy N."/>
            <person name="Sisk P."/>
            <person name="Stolte C."/>
            <person name="Sykes S."/>
            <person name="Walk T."/>
            <person name="White J."/>
            <person name="Yandava C."/>
            <person name="Haas B."/>
            <person name="Nusbaum C."/>
            <person name="Birren B."/>
        </authorList>
    </citation>
    <scope>NUCLEOTIDE SEQUENCE</scope>
    <source>
        <strain evidence="3">R3-111a-1</strain>
    </source>
</reference>
<dbReference type="Proteomes" id="UP000006039">
    <property type="component" value="Unassembled WGS sequence"/>
</dbReference>
<proteinExistence type="predicted"/>
<feature type="transmembrane region" description="Helical" evidence="2">
    <location>
        <begin position="72"/>
        <end position="92"/>
    </location>
</feature>
<dbReference type="OrthoDB" id="4589907at2759"/>
<dbReference type="RefSeq" id="XP_009219094.1">
    <property type="nucleotide sequence ID" value="XM_009220830.1"/>
</dbReference>
<organism evidence="3">
    <name type="scientific">Gaeumannomyces tritici (strain R3-111a-1)</name>
    <name type="common">Wheat and barley take-all root rot fungus</name>
    <name type="synonym">Gaeumannomyces graminis var. tritici</name>
    <dbReference type="NCBI Taxonomy" id="644352"/>
    <lineage>
        <taxon>Eukaryota</taxon>
        <taxon>Fungi</taxon>
        <taxon>Dikarya</taxon>
        <taxon>Ascomycota</taxon>
        <taxon>Pezizomycotina</taxon>
        <taxon>Sordariomycetes</taxon>
        <taxon>Sordariomycetidae</taxon>
        <taxon>Magnaporthales</taxon>
        <taxon>Magnaporthaceae</taxon>
        <taxon>Gaeumannomyces</taxon>
    </lineage>
</organism>